<accession>A0A3P6A6T9</accession>
<dbReference type="InterPro" id="IPR033121">
    <property type="entry name" value="PEPTIDASE_A1"/>
</dbReference>
<dbReference type="GO" id="GO:0004190">
    <property type="term" value="F:aspartic-type endopeptidase activity"/>
    <property type="evidence" value="ECO:0007669"/>
    <property type="project" value="UniProtKB-KW"/>
</dbReference>
<feature type="disulfide bond" evidence="7">
    <location>
        <begin position="253"/>
        <end position="257"/>
    </location>
</feature>
<feature type="active site" evidence="6">
    <location>
        <position position="65"/>
    </location>
</feature>
<dbReference type="InterPro" id="IPR034164">
    <property type="entry name" value="Pepsin-like_dom"/>
</dbReference>
<dbReference type="PROSITE" id="PS51767">
    <property type="entry name" value="PEPTIDASE_A1"/>
    <property type="match status" value="1"/>
</dbReference>
<evidence type="ECO:0000256" key="3">
    <source>
        <dbReference type="ARBA" id="ARBA00022750"/>
    </source>
</evidence>
<evidence type="ECO:0000259" key="10">
    <source>
        <dbReference type="PROSITE" id="PS51767"/>
    </source>
</evidence>
<evidence type="ECO:0000256" key="5">
    <source>
        <dbReference type="ARBA" id="ARBA00023145"/>
    </source>
</evidence>
<dbReference type="GO" id="GO:0006508">
    <property type="term" value="P:proteolysis"/>
    <property type="evidence" value="ECO:0007669"/>
    <property type="project" value="UniProtKB-KW"/>
</dbReference>
<evidence type="ECO:0000256" key="2">
    <source>
        <dbReference type="ARBA" id="ARBA00022670"/>
    </source>
</evidence>
<protein>
    <recommendedName>
        <fullName evidence="10">Peptidase A1 domain-containing protein</fullName>
    </recommendedName>
</protein>
<dbReference type="Gene3D" id="2.40.70.10">
    <property type="entry name" value="Acid Proteases"/>
    <property type="match status" value="2"/>
</dbReference>
<evidence type="ECO:0000256" key="7">
    <source>
        <dbReference type="PIRSR" id="PIRSR601461-2"/>
    </source>
</evidence>
<keyword evidence="2 8" id="KW-0645">Protease</keyword>
<keyword evidence="5" id="KW-0865">Zymogen</keyword>
<dbReference type="SUPFAM" id="SSF50630">
    <property type="entry name" value="Acid proteases"/>
    <property type="match status" value="1"/>
</dbReference>
<evidence type="ECO:0000313" key="11">
    <source>
        <dbReference type="EMBL" id="VDC83174.1"/>
    </source>
</evidence>
<feature type="chain" id="PRO_5018175675" description="Peptidase A1 domain-containing protein" evidence="9">
    <location>
        <begin position="24"/>
        <end position="375"/>
    </location>
</feature>
<evidence type="ECO:0000256" key="1">
    <source>
        <dbReference type="ARBA" id="ARBA00007447"/>
    </source>
</evidence>
<dbReference type="EMBL" id="LR031572">
    <property type="protein sequence ID" value="VDC83174.1"/>
    <property type="molecule type" value="Genomic_DNA"/>
</dbReference>
<dbReference type="FunFam" id="2.40.70.10:FF:000115">
    <property type="entry name" value="Lysosomal aspartic protease"/>
    <property type="match status" value="1"/>
</dbReference>
<feature type="disulfide bond" evidence="7">
    <location>
        <begin position="291"/>
        <end position="330"/>
    </location>
</feature>
<evidence type="ECO:0000256" key="9">
    <source>
        <dbReference type="SAM" id="SignalP"/>
    </source>
</evidence>
<dbReference type="CDD" id="cd05471">
    <property type="entry name" value="pepsin_like"/>
    <property type="match status" value="1"/>
</dbReference>
<evidence type="ECO:0000256" key="8">
    <source>
        <dbReference type="RuleBase" id="RU000454"/>
    </source>
</evidence>
<sequence length="375" mass="42168">MFTFKSFFLTVTIIFCALQKSDSSASFTTKNINVGVVSLRNFGDLIFYGEVSVGTPPQKFNVVFDTGSSNFWVPSTRWPTKTMFRHQKFNAKASKTYFPVPGHHSHDESIEYEAGALKGNLSRDNLMLGGVMLEAQDFFVGFKPDSHLIEVKFDGILGLALPSLKIAGTKTVLENLVEKNLISQRIFSIRMKTSRKRKRAGDEVQNAGQITFGGLNKRHFRGEHVYVPVLSGTGFWKFSMSQIYVGAHDVDVCIPQCFAFVDSGTTDIYGPKEQIKKIYEELGTNKKDFACSEFKKLPAMISFLIGGKRLFINRNNYAYEYTDTKDAKRCALRLVTSDTGTDTWILGMAFMQAIHTVFDFQDFNRPKIGFAEAVP</sequence>
<feature type="active site" evidence="6">
    <location>
        <position position="262"/>
    </location>
</feature>
<keyword evidence="7" id="KW-1015">Disulfide bond</keyword>
<proteinExistence type="inferred from homology"/>
<dbReference type="InterPro" id="IPR001461">
    <property type="entry name" value="Aspartic_peptidase_A1"/>
</dbReference>
<dbReference type="PANTHER" id="PTHR47966:SF84">
    <property type="entry name" value="EUKARYOTIC ASPARTYL PROTEASE FAMILY PROTEIN"/>
    <property type="match status" value="1"/>
</dbReference>
<comment type="similarity">
    <text evidence="1 8">Belongs to the peptidase A1 family.</text>
</comment>
<reference evidence="11" key="1">
    <citation type="submission" date="2018-11" db="EMBL/GenBank/DDBJ databases">
        <authorList>
            <consortium name="Genoscope - CEA"/>
            <person name="William W."/>
        </authorList>
    </citation>
    <scope>NUCLEOTIDE SEQUENCE</scope>
</reference>
<dbReference type="InterPro" id="IPR001969">
    <property type="entry name" value="Aspartic_peptidase_AS"/>
</dbReference>
<feature type="signal peptide" evidence="9">
    <location>
        <begin position="1"/>
        <end position="23"/>
    </location>
</feature>
<feature type="domain" description="Peptidase A1" evidence="10">
    <location>
        <begin position="47"/>
        <end position="371"/>
    </location>
</feature>
<evidence type="ECO:0000256" key="4">
    <source>
        <dbReference type="ARBA" id="ARBA00022801"/>
    </source>
</evidence>
<dbReference type="PANTHER" id="PTHR47966">
    <property type="entry name" value="BETA-SITE APP-CLEAVING ENZYME, ISOFORM A-RELATED"/>
    <property type="match status" value="1"/>
</dbReference>
<keyword evidence="4 8" id="KW-0378">Hydrolase</keyword>
<organism evidence="11">
    <name type="scientific">Brassica campestris</name>
    <name type="common">Field mustard</name>
    <dbReference type="NCBI Taxonomy" id="3711"/>
    <lineage>
        <taxon>Eukaryota</taxon>
        <taxon>Viridiplantae</taxon>
        <taxon>Streptophyta</taxon>
        <taxon>Embryophyta</taxon>
        <taxon>Tracheophyta</taxon>
        <taxon>Spermatophyta</taxon>
        <taxon>Magnoliopsida</taxon>
        <taxon>eudicotyledons</taxon>
        <taxon>Gunneridae</taxon>
        <taxon>Pentapetalae</taxon>
        <taxon>rosids</taxon>
        <taxon>malvids</taxon>
        <taxon>Brassicales</taxon>
        <taxon>Brassicaceae</taxon>
        <taxon>Brassiceae</taxon>
        <taxon>Brassica</taxon>
    </lineage>
</organism>
<dbReference type="PRINTS" id="PR00792">
    <property type="entry name" value="PEPSIN"/>
</dbReference>
<dbReference type="PROSITE" id="PS00141">
    <property type="entry name" value="ASP_PROTEASE"/>
    <property type="match status" value="1"/>
</dbReference>
<name>A0A3P6A6T9_BRACM</name>
<dbReference type="InterPro" id="IPR021109">
    <property type="entry name" value="Peptidase_aspartic_dom_sf"/>
</dbReference>
<keyword evidence="3 8" id="KW-0064">Aspartyl protease</keyword>
<evidence type="ECO:0000256" key="6">
    <source>
        <dbReference type="PIRSR" id="PIRSR601461-1"/>
    </source>
</evidence>
<keyword evidence="9" id="KW-0732">Signal</keyword>
<dbReference type="Pfam" id="PF00026">
    <property type="entry name" value="Asp"/>
    <property type="match status" value="1"/>
</dbReference>
<dbReference type="AlphaFoldDB" id="A0A3P6A6T9"/>
<gene>
    <name evidence="11" type="ORF">BRAA03T14392Z</name>
</gene>